<feature type="domain" description="Tail spike" evidence="1">
    <location>
        <begin position="90"/>
        <end position="332"/>
    </location>
</feature>
<dbReference type="RefSeq" id="WP_026366531.1">
    <property type="nucleotide sequence ID" value="NZ_CP009933.1"/>
</dbReference>
<dbReference type="Pfam" id="PF06605">
    <property type="entry name" value="Prophage_tail"/>
    <property type="match status" value="1"/>
</dbReference>
<dbReference type="InterPro" id="IPR044051">
    <property type="entry name" value="Prophage_tail_N"/>
</dbReference>
<accession>A0A0E3JSG7</accession>
<keyword evidence="4" id="KW-1185">Reference proteome</keyword>
<dbReference type="AlphaFoldDB" id="A0A0E3JSG7"/>
<organism evidence="3 4">
    <name type="scientific">Clostridium scatologenes</name>
    <dbReference type="NCBI Taxonomy" id="1548"/>
    <lineage>
        <taxon>Bacteria</taxon>
        <taxon>Bacillati</taxon>
        <taxon>Bacillota</taxon>
        <taxon>Clostridia</taxon>
        <taxon>Eubacteriales</taxon>
        <taxon>Clostridiaceae</taxon>
        <taxon>Clostridium</taxon>
    </lineage>
</organism>
<evidence type="ECO:0000259" key="2">
    <source>
        <dbReference type="Pfam" id="PF18994"/>
    </source>
</evidence>
<sequence>MICIYDKKTTKGNFDNNGFGILSETISCYITEELNGDYSLELEYPVNSKKSKYLVEWNIIKVEDQLFRIYKVEKSSDGKNVIKVWAKHIFYDLSYYFIESMKAENCSVKTVMQKSLIGDLITIYTVDSDIITANSINIEEKNPVEVIFSIINIWGCGELKRDNFDIKILKAIGKDAGVLIAQGKNIAGLKFNIDTTSVVTKLYPVGKNGIKLTEKYISVPNWNSDAYPPFPIIKKVEFKNAGDEVTLRALAKEAASVIGLSKVNIDIDFIELSKTKEYEKYKHLQTVNVGDLVIVRHKDFNIDVKVPVIKIKKDILNCTNIKVELGQPKDSILKQLDTANIKTTLDELGNKVAESFSSMLYYANPVALTVGTAPIEPVYLGITAVADTNLSMNFTMYCKASSLCTITIEIQLDNKDISFTPKQKLQQGDNVIGIPLGIPQVQQGAHYIAVFLKVDTGTVNIPMFNLQCMIDGRNLQGGLSAEHPHAECFEKQKLVNMNGLYLSKVKSNYVRTEMQTPTTSILSVHKTADIEAITGGKQISTNHEISIKKLGEILYFTPQYKYKYSIDDNVLILDNDGLYFKTVYEGTAVNESIDEGKMYSFQLLDSSNFAAIEKLEVK</sequence>
<gene>
    <name evidence="3" type="ORF">CSCA_5223</name>
</gene>
<evidence type="ECO:0000313" key="3">
    <source>
        <dbReference type="EMBL" id="AKA72348.1"/>
    </source>
</evidence>
<dbReference type="EMBL" id="CP009933">
    <property type="protein sequence ID" value="AKA72348.1"/>
    <property type="molecule type" value="Genomic_DNA"/>
</dbReference>
<evidence type="ECO:0000313" key="4">
    <source>
        <dbReference type="Proteomes" id="UP000033115"/>
    </source>
</evidence>
<name>A0A0E3JSG7_CLOSL</name>
<dbReference type="NCBIfam" id="TIGR01665">
    <property type="entry name" value="put_anti_recept"/>
    <property type="match status" value="1"/>
</dbReference>
<dbReference type="HOGENOM" id="CLU_029182_0_0_9"/>
<dbReference type="InterPro" id="IPR007119">
    <property type="entry name" value="Phage_tail_spike_N"/>
</dbReference>
<dbReference type="Pfam" id="PF18994">
    <property type="entry name" value="Prophage_tailD1"/>
    <property type="match status" value="1"/>
</dbReference>
<feature type="domain" description="Prophage endopeptidase tail N-terminal" evidence="2">
    <location>
        <begin position="17"/>
        <end position="88"/>
    </location>
</feature>
<dbReference type="Proteomes" id="UP000033115">
    <property type="component" value="Chromosome"/>
</dbReference>
<reference evidence="3 4" key="1">
    <citation type="journal article" date="2015" name="J. Biotechnol.">
        <title>Complete genome sequence of a malodorant-producing acetogen, Clostridium scatologenes ATCC 25775(T).</title>
        <authorList>
            <person name="Zhu Z."/>
            <person name="Guo T."/>
            <person name="Zheng H."/>
            <person name="Song T."/>
            <person name="Ouyang P."/>
            <person name="Xie J."/>
        </authorList>
    </citation>
    <scope>NUCLEOTIDE SEQUENCE [LARGE SCALE GENOMIC DNA]</scope>
    <source>
        <strain evidence="3 4">ATCC 25775</strain>
    </source>
</reference>
<proteinExistence type="predicted"/>
<protein>
    <submittedName>
        <fullName evidence="3">Phage-like protein</fullName>
    </submittedName>
</protein>
<dbReference type="InterPro" id="IPR010572">
    <property type="entry name" value="Tail_dom"/>
</dbReference>
<evidence type="ECO:0000259" key="1">
    <source>
        <dbReference type="Pfam" id="PF06605"/>
    </source>
</evidence>
<dbReference type="KEGG" id="csq:CSCA_5223"/>
<dbReference type="STRING" id="1548.CSCA_5223"/>